<dbReference type="AlphaFoldDB" id="A0A2P6FGI5"/>
<accession>A0A2P6FGI5</accession>
<dbReference type="Pfam" id="PF03184">
    <property type="entry name" value="DDE_1"/>
    <property type="match status" value="1"/>
</dbReference>
<dbReference type="GO" id="GO:0005634">
    <property type="term" value="C:nucleus"/>
    <property type="evidence" value="ECO:0007669"/>
    <property type="project" value="TreeGrafter"/>
</dbReference>
<evidence type="ECO:0000259" key="2">
    <source>
        <dbReference type="PROSITE" id="PS51253"/>
    </source>
</evidence>
<gene>
    <name evidence="3" type="ORF">VC83_09615</name>
</gene>
<dbReference type="InterPro" id="IPR006600">
    <property type="entry name" value="HTH_CenpB_DNA-bd_dom"/>
</dbReference>
<dbReference type="GeneID" id="36292645"/>
<dbReference type="InterPro" id="IPR009057">
    <property type="entry name" value="Homeodomain-like_sf"/>
</dbReference>
<dbReference type="Pfam" id="PF03221">
    <property type="entry name" value="HTH_Tnp_Tc5"/>
    <property type="match status" value="1"/>
</dbReference>
<dbReference type="Proteomes" id="UP000077154">
    <property type="component" value="Unassembled WGS sequence"/>
</dbReference>
<feature type="domain" description="HTH CENPB-type" evidence="2">
    <location>
        <begin position="66"/>
        <end position="141"/>
    </location>
</feature>
<dbReference type="InterPro" id="IPR041188">
    <property type="entry name" value="HTH_ABP1_N"/>
</dbReference>
<dbReference type="GO" id="GO:0003677">
    <property type="term" value="F:DNA binding"/>
    <property type="evidence" value="ECO:0007669"/>
    <property type="project" value="UniProtKB-KW"/>
</dbReference>
<dbReference type="SMART" id="SM00674">
    <property type="entry name" value="CENPB"/>
    <property type="match status" value="1"/>
</dbReference>
<dbReference type="InterPro" id="IPR004875">
    <property type="entry name" value="DDE_SF_endonuclease_dom"/>
</dbReference>
<dbReference type="VEuPathDB" id="FungiDB:GMDG_08810"/>
<dbReference type="PROSITE" id="PS51253">
    <property type="entry name" value="HTH_CENPB"/>
    <property type="match status" value="1"/>
</dbReference>
<sequence>MTKRFSITIEQRRALRKWAHQQHPKPSQKQCIEWFSQNYGHKLSQSTVSESLSSHFEDLDKAIQPRGSRLRVGQWPEVERLLIIWQQRIQSRGGFTSGDILQEKAREIWQQLPNDDNLQCPDFSTGWLHQFKARYHIKVHTKHGEGGSCPETAEEEMKALRTIAGEFQEEDVYNMDETGLYWKMMPSRGLATQTLPGLKKEKTRMSLVFCVNASGTDRLPVWMIGQYKQPRALRNIDIPSMGGQWRASQKAWMNTTIMSEWLHV</sequence>
<dbReference type="InterPro" id="IPR050863">
    <property type="entry name" value="CenT-Element_Derived"/>
</dbReference>
<dbReference type="SUPFAM" id="SSF46689">
    <property type="entry name" value="Homeodomain-like"/>
    <property type="match status" value="2"/>
</dbReference>
<dbReference type="PANTHER" id="PTHR19303:SF73">
    <property type="entry name" value="PROTEIN PDC2"/>
    <property type="match status" value="1"/>
</dbReference>
<keyword evidence="1" id="KW-0238">DNA-binding</keyword>
<dbReference type="EMBL" id="KV441391">
    <property type="protein sequence ID" value="PQM43488.1"/>
    <property type="molecule type" value="Genomic_DNA"/>
</dbReference>
<reference evidence="3" key="1">
    <citation type="submission" date="2016-03" db="EMBL/GenBank/DDBJ databases">
        <title>Updated assembly of Pseudogymnoascus destructans, the fungus causing white-nose syndrome of bats.</title>
        <authorList>
            <person name="Palmer J.M."/>
            <person name="Drees K.P."/>
            <person name="Foster J.T."/>
            <person name="Lindner D.L."/>
        </authorList>
    </citation>
    <scope>NUCLEOTIDE SEQUENCE [LARGE SCALE GENOMIC DNA]</scope>
    <source>
        <strain evidence="3">20631-21</strain>
    </source>
</reference>
<protein>
    <recommendedName>
        <fullName evidence="2">HTH CENPB-type domain-containing protein</fullName>
    </recommendedName>
</protein>
<dbReference type="Gene3D" id="1.10.10.60">
    <property type="entry name" value="Homeodomain-like"/>
    <property type="match status" value="2"/>
</dbReference>
<evidence type="ECO:0000256" key="1">
    <source>
        <dbReference type="ARBA" id="ARBA00023125"/>
    </source>
</evidence>
<dbReference type="OrthoDB" id="125347at2759"/>
<dbReference type="PANTHER" id="PTHR19303">
    <property type="entry name" value="TRANSPOSON"/>
    <property type="match status" value="1"/>
</dbReference>
<dbReference type="Pfam" id="PF18107">
    <property type="entry name" value="HTH_ABP1_N"/>
    <property type="match status" value="1"/>
</dbReference>
<dbReference type="RefSeq" id="XP_024328796.1">
    <property type="nucleotide sequence ID" value="XM_024473028.1"/>
</dbReference>
<organism evidence="3">
    <name type="scientific">Pseudogymnoascus destructans</name>
    <dbReference type="NCBI Taxonomy" id="655981"/>
    <lineage>
        <taxon>Eukaryota</taxon>
        <taxon>Fungi</taxon>
        <taxon>Dikarya</taxon>
        <taxon>Ascomycota</taxon>
        <taxon>Pezizomycotina</taxon>
        <taxon>Leotiomycetes</taxon>
        <taxon>Thelebolales</taxon>
        <taxon>Thelebolaceae</taxon>
        <taxon>Pseudogymnoascus</taxon>
    </lineage>
</organism>
<evidence type="ECO:0000313" key="3">
    <source>
        <dbReference type="EMBL" id="PQM43488.1"/>
    </source>
</evidence>
<name>A0A2P6FGI5_9PEZI</name>
<proteinExistence type="predicted"/>